<dbReference type="RefSeq" id="WP_112332792.1">
    <property type="nucleotide sequence ID" value="NZ_QLYR01000005.1"/>
</dbReference>
<dbReference type="GO" id="GO:0043565">
    <property type="term" value="F:sequence-specific DNA binding"/>
    <property type="evidence" value="ECO:0007669"/>
    <property type="project" value="InterPro"/>
</dbReference>
<dbReference type="SUPFAM" id="SSF51215">
    <property type="entry name" value="Regulatory protein AraC"/>
    <property type="match status" value="1"/>
</dbReference>
<dbReference type="InterPro" id="IPR037923">
    <property type="entry name" value="HTH-like"/>
</dbReference>
<dbReference type="SMART" id="SM00342">
    <property type="entry name" value="HTH_ARAC"/>
    <property type="match status" value="1"/>
</dbReference>
<dbReference type="InterPro" id="IPR018060">
    <property type="entry name" value="HTH_AraC"/>
</dbReference>
<dbReference type="Gene3D" id="1.10.10.60">
    <property type="entry name" value="Homeodomain-like"/>
    <property type="match status" value="2"/>
</dbReference>
<evidence type="ECO:0000256" key="1">
    <source>
        <dbReference type="ARBA" id="ARBA00023015"/>
    </source>
</evidence>
<protein>
    <submittedName>
        <fullName evidence="6">AraC family transcriptional regulator</fullName>
    </submittedName>
</protein>
<dbReference type="PROSITE" id="PS01124">
    <property type="entry name" value="HTH_ARAC_FAMILY_2"/>
    <property type="match status" value="1"/>
</dbReference>
<gene>
    <name evidence="6" type="ORF">DPQ25_08750</name>
</gene>
<dbReference type="Pfam" id="PF02311">
    <property type="entry name" value="AraC_binding"/>
    <property type="match status" value="1"/>
</dbReference>
<sequence length="282" mass="31954">MAEDKFRRSFKMPFHNTLGLAVYNCGIQRCGPGHAWGPALRDHFLIHCITKGKGTFTFNGQSRQLATGDGFLVVPDRIVTYQANTEDPWEYCWVGFNGSDAKRWILQTGISEEEPVFHFGENHEIPDALQEICNTSASLPGDEARMQARLLLFLAALMDQYGSVASVHTEGYEYVQKAVHFIECNYSRDIGIDMVAASAGISRSHLYRLFMDHISISPNEYLTRHRIQKAVALLETGRFSVGEVAYSTGFSDQLYFSRVFKKYQGVPPSQYLSKERTKKEEQ</sequence>
<proteinExistence type="predicted"/>
<keyword evidence="3" id="KW-0010">Activator</keyword>
<dbReference type="InterPro" id="IPR009057">
    <property type="entry name" value="Homeodomain-like_sf"/>
</dbReference>
<reference evidence="6 7" key="1">
    <citation type="submission" date="2018-06" db="EMBL/GenBank/DDBJ databases">
        <title>Noncontiguous genome sequence of Ruminococcaceae bacterium ASD2818.</title>
        <authorList>
            <person name="Chaplin A.V."/>
            <person name="Sokolova S.R."/>
            <person name="Kochetkova T.O."/>
            <person name="Goltsov A.Y."/>
            <person name="Trofimov D.Y."/>
            <person name="Efimov B.A."/>
        </authorList>
    </citation>
    <scope>NUCLEOTIDE SEQUENCE [LARGE SCALE GENOMIC DNA]</scope>
    <source>
        <strain evidence="6 7">ASD2818</strain>
    </source>
</reference>
<dbReference type="InterPro" id="IPR003313">
    <property type="entry name" value="AraC-bd"/>
</dbReference>
<dbReference type="CDD" id="cd06986">
    <property type="entry name" value="cupin_MmsR-like_N"/>
    <property type="match status" value="1"/>
</dbReference>
<dbReference type="PANTHER" id="PTHR46796">
    <property type="entry name" value="HTH-TYPE TRANSCRIPTIONAL ACTIVATOR RHAS-RELATED"/>
    <property type="match status" value="1"/>
</dbReference>
<dbReference type="InterPro" id="IPR018062">
    <property type="entry name" value="HTH_AraC-typ_CS"/>
</dbReference>
<comment type="caution">
    <text evidence="6">The sequence shown here is derived from an EMBL/GenBank/DDBJ whole genome shotgun (WGS) entry which is preliminary data.</text>
</comment>
<evidence type="ECO:0000256" key="2">
    <source>
        <dbReference type="ARBA" id="ARBA00023125"/>
    </source>
</evidence>
<dbReference type="InterPro" id="IPR020449">
    <property type="entry name" value="Tscrpt_reg_AraC-type_HTH"/>
</dbReference>
<dbReference type="InterPro" id="IPR050204">
    <property type="entry name" value="AraC_XylS_family_regulators"/>
</dbReference>
<accession>A0A328UAI5</accession>
<dbReference type="Gene3D" id="2.60.120.280">
    <property type="entry name" value="Regulatory protein AraC"/>
    <property type="match status" value="1"/>
</dbReference>
<dbReference type="EMBL" id="QLYR01000005">
    <property type="protein sequence ID" value="RAQ28540.1"/>
    <property type="molecule type" value="Genomic_DNA"/>
</dbReference>
<keyword evidence="1" id="KW-0805">Transcription regulation</keyword>
<keyword evidence="2" id="KW-0238">DNA-binding</keyword>
<dbReference type="PRINTS" id="PR00032">
    <property type="entry name" value="HTHARAC"/>
</dbReference>
<evidence type="ECO:0000313" key="7">
    <source>
        <dbReference type="Proteomes" id="UP000249377"/>
    </source>
</evidence>
<dbReference type="PROSITE" id="PS00041">
    <property type="entry name" value="HTH_ARAC_FAMILY_1"/>
    <property type="match status" value="1"/>
</dbReference>
<dbReference type="AlphaFoldDB" id="A0A328UAI5"/>
<name>A0A328UAI5_9FIRM</name>
<keyword evidence="4" id="KW-0804">Transcription</keyword>
<dbReference type="GO" id="GO:0003700">
    <property type="term" value="F:DNA-binding transcription factor activity"/>
    <property type="evidence" value="ECO:0007669"/>
    <property type="project" value="InterPro"/>
</dbReference>
<dbReference type="Pfam" id="PF12833">
    <property type="entry name" value="HTH_18"/>
    <property type="match status" value="1"/>
</dbReference>
<organism evidence="6 7">
    <name type="scientific">Hydrogeniiclostridium mannosilyticum</name>
    <dbReference type="NCBI Taxonomy" id="2764322"/>
    <lineage>
        <taxon>Bacteria</taxon>
        <taxon>Bacillati</taxon>
        <taxon>Bacillota</taxon>
        <taxon>Clostridia</taxon>
        <taxon>Eubacteriales</taxon>
        <taxon>Acutalibacteraceae</taxon>
        <taxon>Hydrogeniiclostridium</taxon>
    </lineage>
</organism>
<dbReference type="SUPFAM" id="SSF46689">
    <property type="entry name" value="Homeodomain-like"/>
    <property type="match status" value="2"/>
</dbReference>
<evidence type="ECO:0000313" key="6">
    <source>
        <dbReference type="EMBL" id="RAQ28540.1"/>
    </source>
</evidence>
<evidence type="ECO:0000256" key="4">
    <source>
        <dbReference type="ARBA" id="ARBA00023163"/>
    </source>
</evidence>
<feature type="domain" description="HTH araC/xylS-type" evidence="5">
    <location>
        <begin position="176"/>
        <end position="274"/>
    </location>
</feature>
<keyword evidence="7" id="KW-1185">Reference proteome</keyword>
<evidence type="ECO:0000259" key="5">
    <source>
        <dbReference type="PROSITE" id="PS01124"/>
    </source>
</evidence>
<dbReference type="Proteomes" id="UP000249377">
    <property type="component" value="Unassembled WGS sequence"/>
</dbReference>
<evidence type="ECO:0000256" key="3">
    <source>
        <dbReference type="ARBA" id="ARBA00023159"/>
    </source>
</evidence>